<gene>
    <name evidence="2" type="ORF">HNP98_003954</name>
</gene>
<comment type="caution">
    <text evidence="2">The sequence shown here is derived from an EMBL/GenBank/DDBJ whole genome shotgun (WGS) entry which is preliminary data.</text>
</comment>
<evidence type="ECO:0000256" key="1">
    <source>
        <dbReference type="SAM" id="Phobius"/>
    </source>
</evidence>
<accession>A0ABX2FXW3</accession>
<keyword evidence="3" id="KW-1185">Reference proteome</keyword>
<dbReference type="InterPro" id="IPR008969">
    <property type="entry name" value="CarboxyPept-like_regulatory"/>
</dbReference>
<protein>
    <recommendedName>
        <fullName evidence="4">Carboxypeptidase-like regulatory domain-containing protein</fullName>
    </recommendedName>
</protein>
<dbReference type="EMBL" id="JABSNP010000025">
    <property type="protein sequence ID" value="NRT21109.1"/>
    <property type="molecule type" value="Genomic_DNA"/>
</dbReference>
<dbReference type="Proteomes" id="UP000779507">
    <property type="component" value="Unassembled WGS sequence"/>
</dbReference>
<proteinExistence type="predicted"/>
<reference evidence="2 3" key="1">
    <citation type="submission" date="2020-05" db="EMBL/GenBank/DDBJ databases">
        <title>Genomic Encyclopedia of Type Strains, Phase IV (KMG-V): Genome sequencing to study the core and pangenomes of soil and plant-associated prokaryotes.</title>
        <authorList>
            <person name="Whitman W."/>
        </authorList>
    </citation>
    <scope>NUCLEOTIDE SEQUENCE [LARGE SCALE GENOMIC DNA]</scope>
    <source>
        <strain evidence="2 3">9A</strain>
    </source>
</reference>
<name>A0ABX2FXW3_9BACT</name>
<keyword evidence="1" id="KW-0812">Transmembrane</keyword>
<evidence type="ECO:0008006" key="4">
    <source>
        <dbReference type="Google" id="ProtNLM"/>
    </source>
</evidence>
<dbReference type="Gene3D" id="2.60.40.1120">
    <property type="entry name" value="Carboxypeptidase-like, regulatory domain"/>
    <property type="match status" value="1"/>
</dbReference>
<sequence>MDINPIPPVDSEAYNTDFELIADELHSTSGSRLTWFAGSIVVLLTLGYVLSPGQEGAAMPAAPPAFLLEGAAVTAARPQPAPKAPVVAEAAAPVAALKAAGITAVPSPKAPVAVAPVPLAATAAPAPATAAEPEPAPVVQAIPAAPVAPATGALAGRVLNEDGRPLVGATVLLKGSSQGTSTDAAGNYSLEVPAGDNTLLFGYGGYEDEVVHARSGQPVSVTLTPRPDAKKRRR</sequence>
<dbReference type="RefSeq" id="WP_173811868.1">
    <property type="nucleotide sequence ID" value="NZ_JABSNP010000025.1"/>
</dbReference>
<dbReference type="SUPFAM" id="SSF49464">
    <property type="entry name" value="Carboxypeptidase regulatory domain-like"/>
    <property type="match status" value="1"/>
</dbReference>
<keyword evidence="1" id="KW-1133">Transmembrane helix</keyword>
<evidence type="ECO:0000313" key="2">
    <source>
        <dbReference type="EMBL" id="NRT21109.1"/>
    </source>
</evidence>
<keyword evidence="1" id="KW-0472">Membrane</keyword>
<feature type="transmembrane region" description="Helical" evidence="1">
    <location>
        <begin position="33"/>
        <end position="50"/>
    </location>
</feature>
<organism evidence="2 3">
    <name type="scientific">Hymenobacter caeli</name>
    <dbReference type="NCBI Taxonomy" id="2735894"/>
    <lineage>
        <taxon>Bacteria</taxon>
        <taxon>Pseudomonadati</taxon>
        <taxon>Bacteroidota</taxon>
        <taxon>Cytophagia</taxon>
        <taxon>Cytophagales</taxon>
        <taxon>Hymenobacteraceae</taxon>
        <taxon>Hymenobacter</taxon>
    </lineage>
</organism>
<dbReference type="Pfam" id="PF13715">
    <property type="entry name" value="CarbopepD_reg_2"/>
    <property type="match status" value="1"/>
</dbReference>
<evidence type="ECO:0000313" key="3">
    <source>
        <dbReference type="Proteomes" id="UP000779507"/>
    </source>
</evidence>